<gene>
    <name evidence="1" type="ORF">SAMN04487992_106139</name>
</gene>
<dbReference type="RefSeq" id="WP_024480869.1">
    <property type="nucleotide sequence ID" value="NZ_CANLMK010000010.1"/>
</dbReference>
<name>A0A1G7HL12_9FLAO</name>
<sequence>MIEDIKHFKTNWIDGMKISKEHFQNLQDYAENTAKDLTSIRIGKDGYGLLASHLSDHNEYIVTIDVHKSLKISIKKLRAITPNGTRVEITNFTPAVKEDVVVEQFADNKLEEGFVLLNVDQEDTVAFGEQNPKEMPPRYPYTTNRYFFTFVTANDLEKSGLAGNQLPIAKIIRENNALAAATDYIAPSTTLGTSEALIDFYNVAEAFLKMAERSSILIVQKINTKQSDNPIADAMHTVVDKLYAYLSQQITYVKWEEYEMHPKKLIEIIVSFSRLFKSSVDVSSPENKEQLFNYFGEWTDLKGGDYEKIFTNIINIDYKHTDVNQNLFIINSFMNVIERLFTILTQVDYIGKRRDMGIFVNENIVEDKFGKSGGPSFLAE</sequence>
<dbReference type="Proteomes" id="UP000182114">
    <property type="component" value="Unassembled WGS sequence"/>
</dbReference>
<dbReference type="GeneID" id="78062083"/>
<proteinExistence type="predicted"/>
<accession>A0A1G7HL12</accession>
<dbReference type="AlphaFoldDB" id="A0A1G7HL12"/>
<keyword evidence="2" id="KW-1185">Reference proteome</keyword>
<reference evidence="2" key="1">
    <citation type="submission" date="2016-10" db="EMBL/GenBank/DDBJ databases">
        <authorList>
            <person name="Varghese N."/>
            <person name="Submissions S."/>
        </authorList>
    </citation>
    <scope>NUCLEOTIDE SEQUENCE [LARGE SCALE GENOMIC DNA]</scope>
    <source>
        <strain evidence="2">DSM 24729</strain>
    </source>
</reference>
<evidence type="ECO:0000313" key="1">
    <source>
        <dbReference type="EMBL" id="SDF01051.1"/>
    </source>
</evidence>
<evidence type="ECO:0008006" key="3">
    <source>
        <dbReference type="Google" id="ProtNLM"/>
    </source>
</evidence>
<protein>
    <recommendedName>
        <fullName evidence="3">Type VI secretion, VC_A0110, EvfL, ImpJ, VasE</fullName>
    </recommendedName>
</protein>
<dbReference type="EMBL" id="FNBD01000006">
    <property type="protein sequence ID" value="SDF01051.1"/>
    <property type="molecule type" value="Genomic_DNA"/>
</dbReference>
<dbReference type="eggNOG" id="COG3522">
    <property type="taxonomic scope" value="Bacteria"/>
</dbReference>
<evidence type="ECO:0000313" key="2">
    <source>
        <dbReference type="Proteomes" id="UP000182114"/>
    </source>
</evidence>
<organism evidence="1 2">
    <name type="scientific">Cellulophaga baltica</name>
    <dbReference type="NCBI Taxonomy" id="76594"/>
    <lineage>
        <taxon>Bacteria</taxon>
        <taxon>Pseudomonadati</taxon>
        <taxon>Bacteroidota</taxon>
        <taxon>Flavobacteriia</taxon>
        <taxon>Flavobacteriales</taxon>
        <taxon>Flavobacteriaceae</taxon>
        <taxon>Cellulophaga</taxon>
    </lineage>
</organism>